<dbReference type="RefSeq" id="WP_006548210.1">
    <property type="nucleotide sequence ID" value="NZ_DS999574.1"/>
</dbReference>
<organism evidence="1 2">
    <name type="scientific">Actinomyces urogenitalis DSM 15434</name>
    <dbReference type="NCBI Taxonomy" id="525246"/>
    <lineage>
        <taxon>Bacteria</taxon>
        <taxon>Bacillati</taxon>
        <taxon>Actinomycetota</taxon>
        <taxon>Actinomycetes</taxon>
        <taxon>Actinomycetales</taxon>
        <taxon>Actinomycetaceae</taxon>
        <taxon>Actinomyces</taxon>
    </lineage>
</organism>
<name>C0W5V2_9ACTO</name>
<gene>
    <name evidence="1" type="ORF">HMPREF0058_1246</name>
</gene>
<reference evidence="1 2" key="1">
    <citation type="submission" date="2009-01" db="EMBL/GenBank/DDBJ databases">
        <authorList>
            <person name="Qin X."/>
            <person name="Bachman B."/>
            <person name="Battles P."/>
            <person name="Bell A."/>
            <person name="Bess C."/>
            <person name="Bickham C."/>
            <person name="Chaboub L."/>
            <person name="Chen D."/>
            <person name="Coyle M."/>
            <person name="Deiros D.R."/>
            <person name="Dinh H."/>
            <person name="Forbes L."/>
            <person name="Fowler G."/>
            <person name="Francisco L."/>
            <person name="Fu Q."/>
            <person name="Gubbala S."/>
            <person name="Hale W."/>
            <person name="Han Y."/>
            <person name="Hemphill L."/>
            <person name="Highlander S.K."/>
            <person name="Hirani K."/>
            <person name="Hogues M."/>
            <person name="Jackson L."/>
            <person name="Jakkamsetti A."/>
            <person name="Javaid M."/>
            <person name="Jiang H."/>
            <person name="Korchina V."/>
            <person name="Kovar C."/>
            <person name="Lara F."/>
            <person name="Lee S."/>
            <person name="Mata R."/>
            <person name="Mathew T."/>
            <person name="Moen C."/>
            <person name="Morales K."/>
            <person name="Munidasa M."/>
            <person name="Nazareth L."/>
            <person name="Ngo R."/>
            <person name="Nguyen L."/>
            <person name="Okwuonu G."/>
            <person name="Ongeri F."/>
            <person name="Patil S."/>
            <person name="Petrosino J."/>
            <person name="Pham C."/>
            <person name="Pham P."/>
            <person name="Pu L.-L."/>
            <person name="Puazo M."/>
            <person name="Raj R."/>
            <person name="Reid J."/>
            <person name="Rouhana J."/>
            <person name="Saada N."/>
            <person name="Shang Y."/>
            <person name="Simmons D."/>
            <person name="Thornton R."/>
            <person name="Warren J."/>
            <person name="Weissenberger G."/>
            <person name="Zhang J."/>
            <person name="Zhang L."/>
            <person name="Zhou C."/>
            <person name="Zhu D."/>
            <person name="Muzny D."/>
            <person name="Worley K."/>
            <person name="Gibbs R."/>
        </authorList>
    </citation>
    <scope>NUCLEOTIDE SEQUENCE [LARGE SCALE GENOMIC DNA]</scope>
    <source>
        <strain evidence="1 2">DSM 15434</strain>
    </source>
</reference>
<accession>C0W5V2</accession>
<proteinExistence type="predicted"/>
<keyword evidence="2" id="KW-1185">Reference proteome</keyword>
<evidence type="ECO:0000313" key="1">
    <source>
        <dbReference type="EMBL" id="EEH65880.1"/>
    </source>
</evidence>
<dbReference type="EMBL" id="ACFH01000096">
    <property type="protein sequence ID" value="EEH65880.1"/>
    <property type="molecule type" value="Genomic_DNA"/>
</dbReference>
<protein>
    <submittedName>
        <fullName evidence="1">Uncharacterized protein</fullName>
    </submittedName>
</protein>
<dbReference type="AlphaFoldDB" id="C0W5V2"/>
<evidence type="ECO:0000313" key="2">
    <source>
        <dbReference type="Proteomes" id="UP000004778"/>
    </source>
</evidence>
<comment type="caution">
    <text evidence="1">The sequence shown here is derived from an EMBL/GenBank/DDBJ whole genome shotgun (WGS) entry which is preliminary data.</text>
</comment>
<dbReference type="Proteomes" id="UP000004778">
    <property type="component" value="Unassembled WGS sequence"/>
</dbReference>
<dbReference type="OrthoDB" id="3260732at2"/>
<sequence length="117" mass="12027">MSVDGPLSHLPGGWKTAVTVTGPVHRDADGYLTPGDETRTVDGCLIAPATATTPGLTDPATSQAPADTATLYAPPDTPIHHLDTVTIPPGHALAGSWQVEATPAVWPMGVVATLTRR</sequence>
<dbReference type="HOGENOM" id="CLU_2191318_0_0_11"/>